<evidence type="ECO:0000313" key="3">
    <source>
        <dbReference type="Proteomes" id="UP000838412"/>
    </source>
</evidence>
<protein>
    <submittedName>
        <fullName evidence="2">Hypp6004 protein</fullName>
    </submittedName>
</protein>
<keyword evidence="3" id="KW-1185">Reference proteome</keyword>
<dbReference type="Proteomes" id="UP000838412">
    <property type="component" value="Chromosome 11"/>
</dbReference>
<proteinExistence type="predicted"/>
<dbReference type="EMBL" id="OV696696">
    <property type="protein sequence ID" value="CAH1240385.1"/>
    <property type="molecule type" value="Genomic_DNA"/>
</dbReference>
<evidence type="ECO:0000313" key="2">
    <source>
        <dbReference type="EMBL" id="CAH1240385.1"/>
    </source>
</evidence>
<name>A0A8J9W5C6_BRALA</name>
<evidence type="ECO:0000256" key="1">
    <source>
        <dbReference type="SAM" id="MobiDB-lite"/>
    </source>
</evidence>
<gene>
    <name evidence="2" type="primary">Hypp6004</name>
    <name evidence="2" type="ORF">BLAG_LOCUS4362</name>
</gene>
<accession>A0A8J9W5C6</accession>
<sequence>MIILSEEEPSEASEVVSAVKERRGKDGIMIVLCGDKNMKKELYNTSVFNQSFLRKQPLLHEMATPMDRSRFLSIGRDFNLEQRNHLKQWIQQQTRIKDGKQSETTTAEKKISEDTLVSDEGTDQQSLGAQ</sequence>
<organism evidence="2 3">
    <name type="scientific">Branchiostoma lanceolatum</name>
    <name type="common">Common lancelet</name>
    <name type="synonym">Amphioxus lanceolatum</name>
    <dbReference type="NCBI Taxonomy" id="7740"/>
    <lineage>
        <taxon>Eukaryota</taxon>
        <taxon>Metazoa</taxon>
        <taxon>Chordata</taxon>
        <taxon>Cephalochordata</taxon>
        <taxon>Leptocardii</taxon>
        <taxon>Amphioxiformes</taxon>
        <taxon>Branchiostomatidae</taxon>
        <taxon>Branchiostoma</taxon>
    </lineage>
</organism>
<feature type="region of interest" description="Disordered" evidence="1">
    <location>
        <begin position="90"/>
        <end position="130"/>
    </location>
</feature>
<dbReference type="AlphaFoldDB" id="A0A8J9W5C6"/>
<feature type="compositionally biased region" description="Basic and acidic residues" evidence="1">
    <location>
        <begin position="95"/>
        <end position="113"/>
    </location>
</feature>
<reference evidence="2" key="1">
    <citation type="submission" date="2022-01" db="EMBL/GenBank/DDBJ databases">
        <authorList>
            <person name="Braso-Vives M."/>
        </authorList>
    </citation>
    <scope>NUCLEOTIDE SEQUENCE</scope>
</reference>